<evidence type="ECO:0000256" key="3">
    <source>
        <dbReference type="ARBA" id="ARBA00022827"/>
    </source>
</evidence>
<dbReference type="InterPro" id="IPR016156">
    <property type="entry name" value="FAD/NAD-linked_Rdtase_dimer_sf"/>
</dbReference>
<dbReference type="PANTHER" id="PTHR43429">
    <property type="entry name" value="PYRIDINE NUCLEOTIDE-DISULFIDE OXIDOREDUCTASE DOMAIN-CONTAINING"/>
    <property type="match status" value="1"/>
</dbReference>
<accession>A0ABW1T0U3</accession>
<sequence length="416" mass="44571">MRTVIIGTGPAGITAAEVLRRHDPDADLVLVTTEHEPPYSPPAMADHFLTGRRAGLFWKGEDVCERWGATELRGVQAVSVDTRAHEVALSDGRSLDYDSLLIASGSRLHASLPGNELSGIHDFKSLDAARRILGGVRDGRVRRVLVVGSGFIGVELALLLSDLGVHVTVLGRRGWVMPRVLDPDTAAVAERAIRARGVHLMLGVPASAFVGDETVEGVELADGTTLRADAFVAATGVKPHIEFLHDSDVATDWGVLVDDRMRTTAPDVYAAGDVAEASDRMTGNRYVHAIFPNAVAQATVAALNILDRDTAYAGAESMNSLKHLGIPLVSIGDMEGEDRLQWRSGDALRTVWLTDGRIVGARLAGEISGAGVYRSLMLRRDDVRRFGRRLVEPSFGSGDLALTALMPDLARSARVA</sequence>
<dbReference type="InterPro" id="IPR050260">
    <property type="entry name" value="FAD-bd_OxRdtase"/>
</dbReference>
<dbReference type="Gene3D" id="3.50.50.60">
    <property type="entry name" value="FAD/NAD(P)-binding domain"/>
    <property type="match status" value="2"/>
</dbReference>
<dbReference type="RefSeq" id="WP_386766114.1">
    <property type="nucleotide sequence ID" value="NZ_JBHSTI010000008.1"/>
</dbReference>
<evidence type="ECO:0000256" key="2">
    <source>
        <dbReference type="ARBA" id="ARBA00022630"/>
    </source>
</evidence>
<keyword evidence="3" id="KW-0274">FAD</keyword>
<evidence type="ECO:0000313" key="6">
    <source>
        <dbReference type="Proteomes" id="UP001596138"/>
    </source>
</evidence>
<dbReference type="EMBL" id="JBHSTI010000008">
    <property type="protein sequence ID" value="MFC6238154.1"/>
    <property type="molecule type" value="Genomic_DNA"/>
</dbReference>
<dbReference type="SUPFAM" id="SSF51905">
    <property type="entry name" value="FAD/NAD(P)-binding domain"/>
    <property type="match status" value="1"/>
</dbReference>
<keyword evidence="2" id="KW-0285">Flavoprotein</keyword>
<comment type="cofactor">
    <cofactor evidence="1">
        <name>FAD</name>
        <dbReference type="ChEBI" id="CHEBI:57692"/>
    </cofactor>
</comment>
<dbReference type="InterPro" id="IPR036188">
    <property type="entry name" value="FAD/NAD-bd_sf"/>
</dbReference>
<reference evidence="6" key="1">
    <citation type="journal article" date="2019" name="Int. J. Syst. Evol. Microbiol.">
        <title>The Global Catalogue of Microorganisms (GCM) 10K type strain sequencing project: providing services to taxonomists for standard genome sequencing and annotation.</title>
        <authorList>
            <consortium name="The Broad Institute Genomics Platform"/>
            <consortium name="The Broad Institute Genome Sequencing Center for Infectious Disease"/>
            <person name="Wu L."/>
            <person name="Ma J."/>
        </authorList>
    </citation>
    <scope>NUCLEOTIDE SEQUENCE [LARGE SCALE GENOMIC DNA]</scope>
    <source>
        <strain evidence="6">CGMCC 4.7317</strain>
    </source>
</reference>
<organism evidence="5 6">
    <name type="scientific">Longivirga aurantiaca</name>
    <dbReference type="NCBI Taxonomy" id="1837743"/>
    <lineage>
        <taxon>Bacteria</taxon>
        <taxon>Bacillati</taxon>
        <taxon>Actinomycetota</taxon>
        <taxon>Actinomycetes</taxon>
        <taxon>Sporichthyales</taxon>
        <taxon>Sporichthyaceae</taxon>
        <taxon>Longivirga</taxon>
    </lineage>
</organism>
<dbReference type="InterPro" id="IPR023753">
    <property type="entry name" value="FAD/NAD-binding_dom"/>
</dbReference>
<dbReference type="PRINTS" id="PR00411">
    <property type="entry name" value="PNDRDTASEI"/>
</dbReference>
<dbReference type="Pfam" id="PF07992">
    <property type="entry name" value="Pyr_redox_2"/>
    <property type="match status" value="1"/>
</dbReference>
<evidence type="ECO:0000259" key="4">
    <source>
        <dbReference type="Pfam" id="PF07992"/>
    </source>
</evidence>
<keyword evidence="6" id="KW-1185">Reference proteome</keyword>
<dbReference type="PRINTS" id="PR00368">
    <property type="entry name" value="FADPNR"/>
</dbReference>
<gene>
    <name evidence="5" type="ORF">ACFQGU_09710</name>
</gene>
<evidence type="ECO:0000256" key="1">
    <source>
        <dbReference type="ARBA" id="ARBA00001974"/>
    </source>
</evidence>
<feature type="domain" description="FAD/NAD(P)-binding" evidence="4">
    <location>
        <begin position="2"/>
        <end position="285"/>
    </location>
</feature>
<dbReference type="PANTHER" id="PTHR43429:SF3">
    <property type="entry name" value="NITRITE REDUCTASE [NAD(P)H]"/>
    <property type="match status" value="1"/>
</dbReference>
<dbReference type="Gene3D" id="3.30.390.30">
    <property type="match status" value="1"/>
</dbReference>
<name>A0ABW1T0U3_9ACTN</name>
<proteinExistence type="predicted"/>
<comment type="caution">
    <text evidence="5">The sequence shown here is derived from an EMBL/GenBank/DDBJ whole genome shotgun (WGS) entry which is preliminary data.</text>
</comment>
<protein>
    <submittedName>
        <fullName evidence="5">NAD(P)/FAD-dependent oxidoreductase</fullName>
    </submittedName>
</protein>
<dbReference type="Proteomes" id="UP001596138">
    <property type="component" value="Unassembled WGS sequence"/>
</dbReference>
<evidence type="ECO:0000313" key="5">
    <source>
        <dbReference type="EMBL" id="MFC6238154.1"/>
    </source>
</evidence>